<keyword evidence="1" id="KW-0479">Metal-binding</keyword>
<comment type="caution">
    <text evidence="5">The sequence shown here is derived from an EMBL/GenBank/DDBJ whole genome shotgun (WGS) entry which is preliminary data.</text>
</comment>
<protein>
    <submittedName>
        <fullName evidence="5">Ribonuclease H-like domain-containing protein</fullName>
    </submittedName>
</protein>
<reference evidence="5" key="1">
    <citation type="journal article" date="2019" name="Sci. Rep.">
        <title>Draft genome of Tanacetum cinerariifolium, the natural source of mosquito coil.</title>
        <authorList>
            <person name="Yamashiro T."/>
            <person name="Shiraishi A."/>
            <person name="Satake H."/>
            <person name="Nakayama K."/>
        </authorList>
    </citation>
    <scope>NUCLEOTIDE SEQUENCE</scope>
</reference>
<feature type="region of interest" description="Disordered" evidence="3">
    <location>
        <begin position="211"/>
        <end position="231"/>
    </location>
</feature>
<keyword evidence="1" id="KW-0862">Zinc</keyword>
<proteinExistence type="predicted"/>
<dbReference type="SMART" id="SM00343">
    <property type="entry name" value="ZnF_C2HC"/>
    <property type="match status" value="1"/>
</dbReference>
<dbReference type="AlphaFoldDB" id="A0A6L2LYF7"/>
<feature type="region of interest" description="Disordered" evidence="3">
    <location>
        <begin position="272"/>
        <end position="321"/>
    </location>
</feature>
<feature type="coiled-coil region" evidence="2">
    <location>
        <begin position="459"/>
        <end position="519"/>
    </location>
</feature>
<keyword evidence="1" id="KW-0863">Zinc-finger</keyword>
<dbReference type="Gene3D" id="4.10.60.10">
    <property type="entry name" value="Zinc finger, CCHC-type"/>
    <property type="match status" value="1"/>
</dbReference>
<dbReference type="EMBL" id="BKCJ010005453">
    <property type="protein sequence ID" value="GEU66833.1"/>
    <property type="molecule type" value="Genomic_DNA"/>
</dbReference>
<evidence type="ECO:0000313" key="5">
    <source>
        <dbReference type="EMBL" id="GEU66833.1"/>
    </source>
</evidence>
<feature type="domain" description="CCHC-type" evidence="4">
    <location>
        <begin position="826"/>
        <end position="841"/>
    </location>
</feature>
<dbReference type="GO" id="GO:0008270">
    <property type="term" value="F:zinc ion binding"/>
    <property type="evidence" value="ECO:0007669"/>
    <property type="project" value="UniProtKB-KW"/>
</dbReference>
<dbReference type="SUPFAM" id="SSF57756">
    <property type="entry name" value="Retrovirus zinc finger-like domains"/>
    <property type="match status" value="1"/>
</dbReference>
<dbReference type="PROSITE" id="PS50158">
    <property type="entry name" value="ZF_CCHC"/>
    <property type="match status" value="1"/>
</dbReference>
<gene>
    <name evidence="5" type="ORF">Tci_038811</name>
</gene>
<sequence length="898" mass="101057">MARLQFYDYHNMVAILEKGEFNSDFYPMVDFIAASPLRYTLTVKPTIFVSHIIQFWSTARIKTTDEGTHILATIDGIQRTVLESSLRRNLKLRDEDDIVSIPDMELFENLTLMGYNISQNQKLTFQNGQFSHQWKYLIHTIMQCLSPKSTGFNEFSSNIATTLFCLATNRTYNFSKIIFDGMVKNVNNKISKFLMYLRIVSLFDTMLVHQGEGSGTPTEPHHTPSLEADTSHPTTLSILLPSFPTDHILPISQTDITPIRQYSRRVRIAQSPTLPTVADEPASPVRDVSEGEACPTESGFIANQDRATITKSSTLPYDSAPRAQEEEIVRLKQRVQVLEDRESVAAKQSVDDALIKGRSINKGEAAAKRISNDSEEIARVLTSMDAATVLAGGIDGPTSSGSIPTVGPPVTVISTGSEVGPTASPIVTSYSRRKGKEVMVESDTPKKQRLKEQINAQVARELEEQQEKEDIRMNEQIARDVEVARIHAEEELQGMIDSLDRSNETIAKYLQEYQDFASELPLEKRIELIGDLVKYQDNYSKVEDFIPVGSKEEFERLKRKGLNLEQEYVKKQKSLEEALEIKKSTKEKIKKMMQLVPVKDVYVQALQVKHPIIDWKALVKEYLSIRQATSEKEMELWVELKRLYEPDPEDQPWTLTHNFMHAPVEWKLYNPSRVQHLTAKDKEIFMLVEKDYPLRKSLALVMISYKLQWQQSSLAVGTYTASGNSNLAVGMPWAFNSQQGSGTTTQNLAFVSSSNTDSTTDSVIAAASVSATCDKLFVSSLPNVDSLSNAIAMFTMRARRFLKKTDINLGANGPTSMGFDMSKVECYNCHKKGHFIRECRSPKDSTRTGAVEPQRRTIPVETSTSNALVSQSDGTKSYDWSYQAEEEPANYAFMAFSS</sequence>
<evidence type="ECO:0000259" key="4">
    <source>
        <dbReference type="PROSITE" id="PS50158"/>
    </source>
</evidence>
<evidence type="ECO:0000256" key="2">
    <source>
        <dbReference type="SAM" id="Coils"/>
    </source>
</evidence>
<name>A0A6L2LYF7_TANCI</name>
<evidence type="ECO:0000256" key="3">
    <source>
        <dbReference type="SAM" id="MobiDB-lite"/>
    </source>
</evidence>
<accession>A0A6L2LYF7</accession>
<dbReference type="InterPro" id="IPR001878">
    <property type="entry name" value="Znf_CCHC"/>
</dbReference>
<dbReference type="InterPro" id="IPR036875">
    <property type="entry name" value="Znf_CCHC_sf"/>
</dbReference>
<organism evidence="5">
    <name type="scientific">Tanacetum cinerariifolium</name>
    <name type="common">Dalmatian daisy</name>
    <name type="synonym">Chrysanthemum cinerariifolium</name>
    <dbReference type="NCBI Taxonomy" id="118510"/>
    <lineage>
        <taxon>Eukaryota</taxon>
        <taxon>Viridiplantae</taxon>
        <taxon>Streptophyta</taxon>
        <taxon>Embryophyta</taxon>
        <taxon>Tracheophyta</taxon>
        <taxon>Spermatophyta</taxon>
        <taxon>Magnoliopsida</taxon>
        <taxon>eudicotyledons</taxon>
        <taxon>Gunneridae</taxon>
        <taxon>Pentapetalae</taxon>
        <taxon>asterids</taxon>
        <taxon>campanulids</taxon>
        <taxon>Asterales</taxon>
        <taxon>Asteraceae</taxon>
        <taxon>Asteroideae</taxon>
        <taxon>Anthemideae</taxon>
        <taxon>Anthemidinae</taxon>
        <taxon>Tanacetum</taxon>
    </lineage>
</organism>
<feature type="compositionally biased region" description="Polar residues" evidence="3">
    <location>
        <begin position="305"/>
        <end position="316"/>
    </location>
</feature>
<evidence type="ECO:0000256" key="1">
    <source>
        <dbReference type="PROSITE-ProRule" id="PRU00047"/>
    </source>
</evidence>
<dbReference type="GO" id="GO:0003676">
    <property type="term" value="F:nucleic acid binding"/>
    <property type="evidence" value="ECO:0007669"/>
    <property type="project" value="InterPro"/>
</dbReference>
<keyword evidence="2" id="KW-0175">Coiled coil</keyword>